<keyword evidence="2 7" id="KW-0418">Kinase</keyword>
<comment type="caution">
    <text evidence="7">The sequence shown here is derived from an EMBL/GenBank/DDBJ whole genome shotgun (WGS) entry which is preliminary data.</text>
</comment>
<evidence type="ECO:0000256" key="1">
    <source>
        <dbReference type="ARBA" id="ARBA00022679"/>
    </source>
</evidence>
<feature type="transmembrane region" description="Helical" evidence="5">
    <location>
        <begin position="82"/>
        <end position="102"/>
    </location>
</feature>
<evidence type="ECO:0000256" key="2">
    <source>
        <dbReference type="ARBA" id="ARBA00022777"/>
    </source>
</evidence>
<keyword evidence="5" id="KW-0812">Transmembrane</keyword>
<reference evidence="8" key="1">
    <citation type="submission" date="2023-07" db="EMBL/GenBank/DDBJ databases">
        <title>30 novel species of actinomycetes from the DSMZ collection.</title>
        <authorList>
            <person name="Nouioui I."/>
        </authorList>
    </citation>
    <scope>NUCLEOTIDE SEQUENCE [LARGE SCALE GENOMIC DNA]</scope>
    <source>
        <strain evidence="8">DSM 42041</strain>
    </source>
</reference>
<keyword evidence="8" id="KW-1185">Reference proteome</keyword>
<feature type="compositionally biased region" description="Basic and acidic residues" evidence="4">
    <location>
        <begin position="16"/>
        <end position="25"/>
    </location>
</feature>
<sequence length="435" mass="46310">MSGDHATTMRGLVNMRRADDGERPPGARPAAAPAEEQPGPDLSAVRSAAPSPKIASVLTAAVFLGYLFMQVVNILAASSHNGWQLATCLVLLPLLVAIQYLHSAPRAERLRRRLAPWSLVVQAAATFVPFVAFGWQWGGMAGFLSASLLLMLPAVVGWSLFALTVTAVVAVSTAHAMTFVDIAYMGVSTTLTGLVLFALARLVAVAVAIHDSRDEIARMAVARERLRFARDLHDLLGYSLSSITLKNELIHRLIEHNPQRAREEVAEVLDISRQALSDVREVARGYRDMSLLVEAHSARSVLSAAGIDARVDVSCTGLSSTTNTILATVLREGVTNLLRHSQPKNCAIQTSTEELEGFVRLHIVNDGVGAGRAVDIGSAGPGTGLRNLATRVEAVGGELHARSAAGGRFQLSVRIPATAHATEGRPARQVTDLSA</sequence>
<feature type="domain" description="Signal transduction histidine kinase subgroup 3 dimerisation and phosphoacceptor" evidence="6">
    <location>
        <begin position="224"/>
        <end position="290"/>
    </location>
</feature>
<dbReference type="GO" id="GO:0016301">
    <property type="term" value="F:kinase activity"/>
    <property type="evidence" value="ECO:0007669"/>
    <property type="project" value="UniProtKB-KW"/>
</dbReference>
<keyword evidence="5" id="KW-1133">Transmembrane helix</keyword>
<keyword evidence="5" id="KW-0472">Membrane</keyword>
<dbReference type="CDD" id="cd16917">
    <property type="entry name" value="HATPase_UhpB-NarQ-NarX-like"/>
    <property type="match status" value="1"/>
</dbReference>
<evidence type="ECO:0000313" key="8">
    <source>
        <dbReference type="Proteomes" id="UP001183414"/>
    </source>
</evidence>
<keyword evidence="3" id="KW-0902">Two-component regulatory system</keyword>
<name>A0ABU2NN77_9ACTN</name>
<evidence type="ECO:0000313" key="7">
    <source>
        <dbReference type="EMBL" id="MDT0378435.1"/>
    </source>
</evidence>
<evidence type="ECO:0000256" key="3">
    <source>
        <dbReference type="ARBA" id="ARBA00023012"/>
    </source>
</evidence>
<dbReference type="InterPro" id="IPR011712">
    <property type="entry name" value="Sig_transdc_His_kin_sub3_dim/P"/>
</dbReference>
<dbReference type="Pfam" id="PF07730">
    <property type="entry name" value="HisKA_3"/>
    <property type="match status" value="1"/>
</dbReference>
<feature type="transmembrane region" description="Helical" evidence="5">
    <location>
        <begin position="54"/>
        <end position="76"/>
    </location>
</feature>
<feature type="transmembrane region" description="Helical" evidence="5">
    <location>
        <begin position="143"/>
        <end position="170"/>
    </location>
</feature>
<dbReference type="RefSeq" id="WP_311672329.1">
    <property type="nucleotide sequence ID" value="NZ_JAVREQ010000004.1"/>
</dbReference>
<evidence type="ECO:0000259" key="6">
    <source>
        <dbReference type="Pfam" id="PF07730"/>
    </source>
</evidence>
<evidence type="ECO:0000256" key="4">
    <source>
        <dbReference type="SAM" id="MobiDB-lite"/>
    </source>
</evidence>
<dbReference type="Gene3D" id="1.20.5.1930">
    <property type="match status" value="1"/>
</dbReference>
<dbReference type="EMBL" id="JAVREQ010000004">
    <property type="protein sequence ID" value="MDT0378435.1"/>
    <property type="molecule type" value="Genomic_DNA"/>
</dbReference>
<dbReference type="InterPro" id="IPR036890">
    <property type="entry name" value="HATPase_C_sf"/>
</dbReference>
<proteinExistence type="predicted"/>
<feature type="transmembrane region" description="Helical" evidence="5">
    <location>
        <begin position="114"/>
        <end position="137"/>
    </location>
</feature>
<protein>
    <submittedName>
        <fullName evidence="7">Histidine kinase</fullName>
    </submittedName>
</protein>
<feature type="compositionally biased region" description="Low complexity" evidence="4">
    <location>
        <begin position="28"/>
        <end position="40"/>
    </location>
</feature>
<dbReference type="Proteomes" id="UP001183414">
    <property type="component" value="Unassembled WGS sequence"/>
</dbReference>
<evidence type="ECO:0000256" key="5">
    <source>
        <dbReference type="SAM" id="Phobius"/>
    </source>
</evidence>
<dbReference type="Gene3D" id="3.30.565.10">
    <property type="entry name" value="Histidine kinase-like ATPase, C-terminal domain"/>
    <property type="match status" value="1"/>
</dbReference>
<feature type="transmembrane region" description="Helical" evidence="5">
    <location>
        <begin position="182"/>
        <end position="209"/>
    </location>
</feature>
<dbReference type="SUPFAM" id="SSF55874">
    <property type="entry name" value="ATPase domain of HSP90 chaperone/DNA topoisomerase II/histidine kinase"/>
    <property type="match status" value="1"/>
</dbReference>
<gene>
    <name evidence="7" type="ORF">RM572_06535</name>
</gene>
<dbReference type="InterPro" id="IPR050482">
    <property type="entry name" value="Sensor_HK_TwoCompSys"/>
</dbReference>
<keyword evidence="1" id="KW-0808">Transferase</keyword>
<feature type="region of interest" description="Disordered" evidence="4">
    <location>
        <begin position="1"/>
        <end position="46"/>
    </location>
</feature>
<accession>A0ABU2NN77</accession>
<dbReference type="PANTHER" id="PTHR24421">
    <property type="entry name" value="NITRATE/NITRITE SENSOR PROTEIN NARX-RELATED"/>
    <property type="match status" value="1"/>
</dbReference>
<dbReference type="PANTHER" id="PTHR24421:SF63">
    <property type="entry name" value="SENSOR HISTIDINE KINASE DESK"/>
    <property type="match status" value="1"/>
</dbReference>
<organism evidence="7 8">
    <name type="scientific">Streptomyces hazeniae</name>
    <dbReference type="NCBI Taxonomy" id="3075538"/>
    <lineage>
        <taxon>Bacteria</taxon>
        <taxon>Bacillati</taxon>
        <taxon>Actinomycetota</taxon>
        <taxon>Actinomycetes</taxon>
        <taxon>Kitasatosporales</taxon>
        <taxon>Streptomycetaceae</taxon>
        <taxon>Streptomyces</taxon>
    </lineage>
</organism>